<feature type="transmembrane region" description="Helical" evidence="1">
    <location>
        <begin position="234"/>
        <end position="256"/>
    </location>
</feature>
<feature type="transmembrane region" description="Helical" evidence="1">
    <location>
        <begin position="61"/>
        <end position="84"/>
    </location>
</feature>
<accession>A0A832YY66</accession>
<comment type="caution">
    <text evidence="2">The sequence shown here is derived from an EMBL/GenBank/DDBJ whole genome shotgun (WGS) entry which is preliminary data.</text>
</comment>
<reference evidence="2" key="1">
    <citation type="journal article" date="2020" name="ISME J.">
        <title>Gammaproteobacteria mediating utilization of methyl-, sulfur- and petroleum organic compounds in deep ocean hydrothermal plumes.</title>
        <authorList>
            <person name="Zhou Z."/>
            <person name="Liu Y."/>
            <person name="Pan J."/>
            <person name="Cron B.R."/>
            <person name="Toner B.M."/>
            <person name="Anantharaman K."/>
            <person name="Breier J.A."/>
            <person name="Dick G.J."/>
            <person name="Li M."/>
        </authorList>
    </citation>
    <scope>NUCLEOTIDE SEQUENCE</scope>
    <source>
        <strain evidence="2">SZUA-1435</strain>
    </source>
</reference>
<feature type="transmembrane region" description="Helical" evidence="1">
    <location>
        <begin position="105"/>
        <end position="133"/>
    </location>
</feature>
<keyword evidence="1" id="KW-1133">Transmembrane helix</keyword>
<gene>
    <name evidence="2" type="ORF">EYH02_04690</name>
</gene>
<sequence length="274" mass="29212">MQENKIKPDTSVIEITIETSDLFLVFRKAVKAIIVVLVIKLLLVSMAIMGFYYVATSLANLSMLALINIAGISLSLSSIAMILLSSKPLLTLYIKKLRLFPHLQAVLSSTVILLALSISILAIAINTIAINLYNLESTHLRILGIPVANVSATVSNLATVRSIVENLLSIPSLSTSILGVLLALSGMFISDLLYLYAIGLAAVIGAMMGMYRAVIVTCIYAGTLIGLWCIPVTLLPISIAIVCTWIVASASLAITFDELSINVLKVCSDGKGFA</sequence>
<name>A0A832YY66_9CREN</name>
<dbReference type="EMBL" id="DQTV01000088">
    <property type="protein sequence ID" value="HIP57348.1"/>
    <property type="molecule type" value="Genomic_DNA"/>
</dbReference>
<evidence type="ECO:0000313" key="2">
    <source>
        <dbReference type="EMBL" id="HIP57348.1"/>
    </source>
</evidence>
<evidence type="ECO:0000256" key="1">
    <source>
        <dbReference type="SAM" id="Phobius"/>
    </source>
</evidence>
<keyword evidence="1" id="KW-0472">Membrane</keyword>
<keyword evidence="1" id="KW-0812">Transmembrane</keyword>
<feature type="transmembrane region" description="Helical" evidence="1">
    <location>
        <begin position="177"/>
        <end position="197"/>
    </location>
</feature>
<proteinExistence type="predicted"/>
<dbReference type="Proteomes" id="UP000605805">
    <property type="component" value="Unassembled WGS sequence"/>
</dbReference>
<feature type="transmembrane region" description="Helical" evidence="1">
    <location>
        <begin position="32"/>
        <end position="55"/>
    </location>
</feature>
<evidence type="ECO:0000313" key="3">
    <source>
        <dbReference type="Proteomes" id="UP000605805"/>
    </source>
</evidence>
<organism evidence="2 3">
    <name type="scientific">Ignisphaera aggregans</name>
    <dbReference type="NCBI Taxonomy" id="334771"/>
    <lineage>
        <taxon>Archaea</taxon>
        <taxon>Thermoproteota</taxon>
        <taxon>Thermoprotei</taxon>
        <taxon>Desulfurococcales</taxon>
        <taxon>Desulfurococcaceae</taxon>
        <taxon>Ignisphaera</taxon>
    </lineage>
</organism>
<protein>
    <submittedName>
        <fullName evidence="2">Uncharacterized protein</fullName>
    </submittedName>
</protein>
<dbReference type="AlphaFoldDB" id="A0A832YY66"/>